<protein>
    <recommendedName>
        <fullName evidence="1">Transcriptional repressor PaaX-like central Cas2-like domain-containing protein</fullName>
    </recommendedName>
</protein>
<organism evidence="2 3">
    <name type="scientific">Candidatus Staskawiczbacteria bacterium RIFOXYC1_FULL_38_18</name>
    <dbReference type="NCBI Taxonomy" id="1802229"/>
    <lineage>
        <taxon>Bacteria</taxon>
        <taxon>Candidatus Staskawicziibacteriota</taxon>
    </lineage>
</organism>
<dbReference type="InterPro" id="IPR048846">
    <property type="entry name" value="PaaX-like_central"/>
</dbReference>
<evidence type="ECO:0000313" key="3">
    <source>
        <dbReference type="Proteomes" id="UP000177751"/>
    </source>
</evidence>
<dbReference type="SUPFAM" id="SSF46785">
    <property type="entry name" value="Winged helix' DNA-binding domain"/>
    <property type="match status" value="1"/>
</dbReference>
<dbReference type="Gene3D" id="3.30.70.2650">
    <property type="match status" value="1"/>
</dbReference>
<gene>
    <name evidence="2" type="ORF">A2401_00660</name>
</gene>
<proteinExistence type="predicted"/>
<reference evidence="2 3" key="1">
    <citation type="journal article" date="2016" name="Nat. Commun.">
        <title>Thousands of microbial genomes shed light on interconnected biogeochemical processes in an aquifer system.</title>
        <authorList>
            <person name="Anantharaman K."/>
            <person name="Brown C.T."/>
            <person name="Hug L.A."/>
            <person name="Sharon I."/>
            <person name="Castelle C.J."/>
            <person name="Probst A.J."/>
            <person name="Thomas B.C."/>
            <person name="Singh A."/>
            <person name="Wilkins M.J."/>
            <person name="Karaoz U."/>
            <person name="Brodie E.L."/>
            <person name="Williams K.H."/>
            <person name="Hubbard S.S."/>
            <person name="Banfield J.F."/>
        </authorList>
    </citation>
    <scope>NUCLEOTIDE SEQUENCE [LARGE SCALE GENOMIC DNA]</scope>
</reference>
<dbReference type="AlphaFoldDB" id="A0A1G2JA96"/>
<dbReference type="GO" id="GO:0006351">
    <property type="term" value="P:DNA-templated transcription"/>
    <property type="evidence" value="ECO:0007669"/>
    <property type="project" value="TreeGrafter"/>
</dbReference>
<sequence length="192" mass="22577">MNIKRNNYCFKKSSEITGCILAGLLLGGMITIAATSPFFIQNLLRVFKDLKKYKSKKVYDTFYRLKEQGYVNFYEKNNQIFVSLTEKGKKKAGWMQVDNLKINKPKRWDGKWRVLLFDITELKRLHREALRGKLISMGFTMLQKSVWVIPYNCAKEVKILKSFFGLSDKEIRMLVVEDIGEDGEYKKFFKIN</sequence>
<evidence type="ECO:0000259" key="1">
    <source>
        <dbReference type="Pfam" id="PF20803"/>
    </source>
</evidence>
<dbReference type="Proteomes" id="UP000177751">
    <property type="component" value="Unassembled WGS sequence"/>
</dbReference>
<dbReference type="PANTHER" id="PTHR30319">
    <property type="entry name" value="PHENYLACETIC ACID REGULATOR-RELATED TRANSCRIPTIONAL REPRESSOR"/>
    <property type="match status" value="1"/>
</dbReference>
<evidence type="ECO:0000313" key="2">
    <source>
        <dbReference type="EMBL" id="OGZ84025.1"/>
    </source>
</evidence>
<accession>A0A1G2JA96</accession>
<name>A0A1G2JA96_9BACT</name>
<comment type="caution">
    <text evidence="2">The sequence shown here is derived from an EMBL/GenBank/DDBJ whole genome shotgun (WGS) entry which is preliminary data.</text>
</comment>
<dbReference type="SUPFAM" id="SSF143430">
    <property type="entry name" value="TTP0101/SSO1404-like"/>
    <property type="match status" value="1"/>
</dbReference>
<dbReference type="EMBL" id="MHPP01000024">
    <property type="protein sequence ID" value="OGZ84025.1"/>
    <property type="molecule type" value="Genomic_DNA"/>
</dbReference>
<dbReference type="PANTHER" id="PTHR30319:SF1">
    <property type="entry name" value="TRANSCRIPTIONAL REPRESSOR PAAX"/>
    <property type="match status" value="1"/>
</dbReference>
<dbReference type="InterPro" id="IPR036390">
    <property type="entry name" value="WH_DNA-bd_sf"/>
</dbReference>
<dbReference type="Pfam" id="PF20803">
    <property type="entry name" value="PaaX_M"/>
    <property type="match status" value="1"/>
</dbReference>
<feature type="domain" description="Transcriptional repressor PaaX-like central Cas2-like" evidence="1">
    <location>
        <begin position="106"/>
        <end position="173"/>
    </location>
</feature>